<proteinExistence type="predicted"/>
<evidence type="ECO:0000313" key="1">
    <source>
        <dbReference type="EMBL" id="MBB5110085.1"/>
    </source>
</evidence>
<protein>
    <submittedName>
        <fullName evidence="1">Uncharacterized protein</fullName>
    </submittedName>
</protein>
<gene>
    <name evidence="1" type="ORF">FHS40_009215</name>
</gene>
<organism evidence="1 2">
    <name type="scientific">Streptomyces spectabilis</name>
    <dbReference type="NCBI Taxonomy" id="68270"/>
    <lineage>
        <taxon>Bacteria</taxon>
        <taxon>Bacillati</taxon>
        <taxon>Actinomycetota</taxon>
        <taxon>Actinomycetes</taxon>
        <taxon>Kitasatosporales</taxon>
        <taxon>Streptomycetaceae</taxon>
        <taxon>Streptomyces</taxon>
    </lineage>
</organism>
<comment type="caution">
    <text evidence="1">The sequence shown here is derived from an EMBL/GenBank/DDBJ whole genome shotgun (WGS) entry which is preliminary data.</text>
</comment>
<dbReference type="EMBL" id="JACHJD010000068">
    <property type="protein sequence ID" value="MBB5110085.1"/>
    <property type="molecule type" value="Genomic_DNA"/>
</dbReference>
<dbReference type="AlphaFoldDB" id="A0A7W8B495"/>
<dbReference type="Proteomes" id="UP000549009">
    <property type="component" value="Unassembled WGS sequence"/>
</dbReference>
<name>A0A7W8B495_STRST</name>
<evidence type="ECO:0000313" key="2">
    <source>
        <dbReference type="Proteomes" id="UP000549009"/>
    </source>
</evidence>
<reference evidence="1 2" key="1">
    <citation type="submission" date="2020-08" db="EMBL/GenBank/DDBJ databases">
        <title>Genomic Encyclopedia of Type Strains, Phase III (KMG-III): the genomes of soil and plant-associated and newly described type strains.</title>
        <authorList>
            <person name="Whitman W."/>
        </authorList>
    </citation>
    <scope>NUCLEOTIDE SEQUENCE [LARGE SCALE GENOMIC DNA]</scope>
    <source>
        <strain evidence="1 2">CECT 3146</strain>
    </source>
</reference>
<accession>A0A7W8B495</accession>
<keyword evidence="2" id="KW-1185">Reference proteome</keyword>
<sequence length="75" mass="8427">MELLWSSLKKRELPNLAGDRPADAADATEHRIRRIDTSSHLPGPALRGMWECGKCLWHVLCINVLRAPLLRGLPC</sequence>